<dbReference type="GO" id="GO:0010181">
    <property type="term" value="F:FMN binding"/>
    <property type="evidence" value="ECO:0007669"/>
    <property type="project" value="InterPro"/>
</dbReference>
<dbReference type="Pfam" id="PF01070">
    <property type="entry name" value="FMN_dh"/>
    <property type="match status" value="1"/>
</dbReference>
<dbReference type="Gene3D" id="3.20.20.70">
    <property type="entry name" value="Aldolase class I"/>
    <property type="match status" value="1"/>
</dbReference>
<feature type="binding site" evidence="7">
    <location>
        <position position="22"/>
    </location>
    <ligand>
        <name>glyoxylate</name>
        <dbReference type="ChEBI" id="CHEBI:36655"/>
    </ligand>
</feature>
<evidence type="ECO:0000256" key="7">
    <source>
        <dbReference type="PIRSR" id="PIRSR000138-2"/>
    </source>
</evidence>
<feature type="binding site" evidence="7">
    <location>
        <position position="130"/>
    </location>
    <ligand>
        <name>FMN</name>
        <dbReference type="ChEBI" id="CHEBI:58210"/>
    </ligand>
</feature>
<feature type="binding site" evidence="7">
    <location>
        <begin position="277"/>
        <end position="281"/>
    </location>
    <ligand>
        <name>FMN</name>
        <dbReference type="ChEBI" id="CHEBI:58210"/>
    </ligand>
</feature>
<reference evidence="9 10" key="1">
    <citation type="submission" date="2014-01" db="EMBL/GenBank/DDBJ databases">
        <title>Full genme sequencing of cellulolytic bacterium Gynuella sunshinyii YC6258T gen. nov., sp. nov.</title>
        <authorList>
            <person name="Khan H."/>
            <person name="Chung E.J."/>
            <person name="Chung Y.R."/>
        </authorList>
    </citation>
    <scope>NUCLEOTIDE SEQUENCE [LARGE SCALE GENOMIC DNA]</scope>
    <source>
        <strain evidence="9 10">YC6258</strain>
    </source>
</reference>
<dbReference type="InterPro" id="IPR008259">
    <property type="entry name" value="FMN_hydac_DH_AS"/>
</dbReference>
<feature type="binding site" evidence="7">
    <location>
        <position position="246"/>
    </location>
    <ligand>
        <name>glyoxylate</name>
        <dbReference type="ChEBI" id="CHEBI:36655"/>
    </ligand>
</feature>
<evidence type="ECO:0000256" key="4">
    <source>
        <dbReference type="ARBA" id="ARBA00023002"/>
    </source>
</evidence>
<dbReference type="OrthoDB" id="9770452at2"/>
<evidence type="ECO:0000256" key="3">
    <source>
        <dbReference type="ARBA" id="ARBA00022643"/>
    </source>
</evidence>
<keyword evidence="2 7" id="KW-0285">Flavoprotein</keyword>
<dbReference type="EMBL" id="CP007142">
    <property type="protein sequence ID" value="AJQ96825.1"/>
    <property type="molecule type" value="Genomic_DNA"/>
</dbReference>
<feature type="active site" description="Proton acceptor" evidence="6">
    <location>
        <position position="246"/>
    </location>
</feature>
<dbReference type="GO" id="GO:0003973">
    <property type="term" value="F:(S)-2-hydroxy-acid oxidase activity"/>
    <property type="evidence" value="ECO:0007669"/>
    <property type="project" value="UniProtKB-EC"/>
</dbReference>
<dbReference type="InterPro" id="IPR013785">
    <property type="entry name" value="Aldolase_TIM"/>
</dbReference>
<name>A0A0C5VBW4_9GAMM</name>
<dbReference type="Proteomes" id="UP000032266">
    <property type="component" value="Chromosome"/>
</dbReference>
<dbReference type="HOGENOM" id="CLU_020639_6_1_6"/>
<dbReference type="PANTHER" id="PTHR10578">
    <property type="entry name" value="S -2-HYDROXY-ACID OXIDASE-RELATED"/>
    <property type="match status" value="1"/>
</dbReference>
<feature type="binding site" evidence="7">
    <location>
        <position position="249"/>
    </location>
    <ligand>
        <name>glyoxylate</name>
        <dbReference type="ChEBI" id="CHEBI:36655"/>
    </ligand>
</feature>
<keyword evidence="10" id="KW-1185">Reference proteome</keyword>
<feature type="domain" description="FMN hydroxy acid dehydrogenase" evidence="8">
    <location>
        <begin position="1"/>
        <end position="351"/>
    </location>
</feature>
<comment type="similarity">
    <text evidence="5">Belongs to the FMN-dependent alpha-hydroxy acid dehydrogenase family.</text>
</comment>
<organism evidence="9 10">
    <name type="scientific">Gynuella sunshinyii YC6258</name>
    <dbReference type="NCBI Taxonomy" id="1445510"/>
    <lineage>
        <taxon>Bacteria</taxon>
        <taxon>Pseudomonadati</taxon>
        <taxon>Pseudomonadota</taxon>
        <taxon>Gammaproteobacteria</taxon>
        <taxon>Oceanospirillales</taxon>
        <taxon>Saccharospirillaceae</taxon>
        <taxon>Gynuella</taxon>
    </lineage>
</organism>
<dbReference type="PATRIC" id="fig|1445510.3.peg.4757"/>
<dbReference type="InterPro" id="IPR000262">
    <property type="entry name" value="FMN-dep_DH"/>
</dbReference>
<dbReference type="SUPFAM" id="SSF51395">
    <property type="entry name" value="FMN-linked oxidoreductases"/>
    <property type="match status" value="1"/>
</dbReference>
<dbReference type="InterPro" id="IPR012133">
    <property type="entry name" value="Alpha-hydoxy_acid_DH_FMN"/>
</dbReference>
<dbReference type="GO" id="GO:0005737">
    <property type="term" value="C:cytoplasm"/>
    <property type="evidence" value="ECO:0007669"/>
    <property type="project" value="UniProtKB-ARBA"/>
</dbReference>
<keyword evidence="4 9" id="KW-0560">Oxidoreductase</keyword>
<dbReference type="KEGG" id="gsn:YC6258_04793"/>
<feature type="binding site" evidence="7">
    <location>
        <begin position="75"/>
        <end position="77"/>
    </location>
    <ligand>
        <name>FMN</name>
        <dbReference type="ChEBI" id="CHEBI:58210"/>
    </ligand>
</feature>
<evidence type="ECO:0000256" key="6">
    <source>
        <dbReference type="PIRSR" id="PIRSR000138-1"/>
    </source>
</evidence>
<evidence type="ECO:0000313" key="9">
    <source>
        <dbReference type="EMBL" id="AJQ96825.1"/>
    </source>
</evidence>
<evidence type="ECO:0000313" key="10">
    <source>
        <dbReference type="Proteomes" id="UP000032266"/>
    </source>
</evidence>
<proteinExistence type="inferred from homology"/>
<accession>A0A0C5VBW4</accession>
<dbReference type="InterPro" id="IPR037396">
    <property type="entry name" value="FMN_HAD"/>
</dbReference>
<feature type="binding site" evidence="7">
    <location>
        <position position="104"/>
    </location>
    <ligand>
        <name>FMN</name>
        <dbReference type="ChEBI" id="CHEBI:58210"/>
    </ligand>
</feature>
<dbReference type="PANTHER" id="PTHR10578:SF107">
    <property type="entry name" value="2-HYDROXYACID OXIDASE 1"/>
    <property type="match status" value="1"/>
</dbReference>
<dbReference type="PROSITE" id="PS51349">
    <property type="entry name" value="FMN_HYDROXY_ACID_DH_2"/>
    <property type="match status" value="1"/>
</dbReference>
<evidence type="ECO:0000256" key="5">
    <source>
        <dbReference type="ARBA" id="ARBA00024042"/>
    </source>
</evidence>
<gene>
    <name evidence="9" type="ORF">YC6258_04793</name>
</gene>
<feature type="binding site" evidence="7">
    <location>
        <position position="158"/>
    </location>
    <ligand>
        <name>FMN</name>
        <dbReference type="ChEBI" id="CHEBI:58210"/>
    </ligand>
</feature>
<feature type="binding site" evidence="7">
    <location>
        <begin position="300"/>
        <end position="301"/>
    </location>
    <ligand>
        <name>FMN</name>
        <dbReference type="ChEBI" id="CHEBI:58210"/>
    </ligand>
</feature>
<dbReference type="RefSeq" id="WP_044618740.1">
    <property type="nucleotide sequence ID" value="NZ_CP007142.1"/>
</dbReference>
<dbReference type="EC" id="1.1.3.15" evidence="9"/>
<evidence type="ECO:0000256" key="2">
    <source>
        <dbReference type="ARBA" id="ARBA00022630"/>
    </source>
</evidence>
<dbReference type="FunFam" id="3.20.20.70:FF:000056">
    <property type="entry name" value="hydroxyacid oxidase 2"/>
    <property type="match status" value="1"/>
</dbReference>
<evidence type="ECO:0000259" key="8">
    <source>
        <dbReference type="PROSITE" id="PS51349"/>
    </source>
</evidence>
<dbReference type="STRING" id="1445510.YC6258_04793"/>
<keyword evidence="3 7" id="KW-0288">FMN</keyword>
<feature type="binding site" evidence="7">
    <location>
        <position position="132"/>
    </location>
    <ligand>
        <name>glyoxylate</name>
        <dbReference type="ChEBI" id="CHEBI:36655"/>
    </ligand>
</feature>
<protein>
    <submittedName>
        <fullName evidence="9">L-lactate dehydrogenase (FMN-dependent) and related alpha-hydroxy acid dehydrogenase</fullName>
        <ecNumber evidence="9">1.1.3.15</ecNumber>
    </submittedName>
</protein>
<feature type="binding site" evidence="7">
    <location>
        <position position="167"/>
    </location>
    <ligand>
        <name>glyoxylate</name>
        <dbReference type="ChEBI" id="CHEBI:36655"/>
    </ligand>
</feature>
<dbReference type="PIRSF" id="PIRSF000138">
    <property type="entry name" value="Al-hdrx_acd_dh"/>
    <property type="match status" value="1"/>
</dbReference>
<dbReference type="PROSITE" id="PS00557">
    <property type="entry name" value="FMN_HYDROXY_ACID_DH_1"/>
    <property type="match status" value="1"/>
</dbReference>
<feature type="binding site" evidence="7">
    <location>
        <position position="244"/>
    </location>
    <ligand>
        <name>FMN</name>
        <dbReference type="ChEBI" id="CHEBI:58210"/>
    </ligand>
</feature>
<feature type="binding site" evidence="7">
    <location>
        <position position="222"/>
    </location>
    <ligand>
        <name>FMN</name>
        <dbReference type="ChEBI" id="CHEBI:58210"/>
    </ligand>
</feature>
<dbReference type="AlphaFoldDB" id="A0A0C5VBW4"/>
<comment type="cofactor">
    <cofactor evidence="1">
        <name>FMN</name>
        <dbReference type="ChEBI" id="CHEBI:58210"/>
    </cofactor>
</comment>
<dbReference type="CDD" id="cd02809">
    <property type="entry name" value="alpha_hydroxyacid_oxid_FMN"/>
    <property type="match status" value="1"/>
</dbReference>
<evidence type="ECO:0000256" key="1">
    <source>
        <dbReference type="ARBA" id="ARBA00001917"/>
    </source>
</evidence>
<sequence length="354" mass="38974">MISLNELENMALARLPKIFADYFIGGAGTETTIRENLRSFEDIRLWPRVLRGSFQDNFNTQLPGGTLEFPILAAPTAFHKLAHHDGELATARAIAQSNSLMIVSMAANTRTEDICKAAKEVNPHTPVWQQLYLQPDRQFTLHLVHQAEQAGCSGLVVTVDSPVFGIRERDLRNGFNDLPKGLGCPNMIDEHGMTREIEFNESLDWQDISWLRRQTSLPIILKGILHPKDIVLAIEHEVQAVIVSNHGGRQLDGAPATIELLPALADAAQNRIPLIVDGGIRHGTDVLKTLALGASAVAVGRPVIWGLTVNGEQGVKDVMQTLQQELLTATKLCGCRTRKDINQHLIYSNSQTKG</sequence>